<evidence type="ECO:0000256" key="3">
    <source>
        <dbReference type="ARBA" id="ARBA00023242"/>
    </source>
</evidence>
<name>A0AAV2HB26_LYMST</name>
<evidence type="ECO:0000313" key="8">
    <source>
        <dbReference type="Proteomes" id="UP001497497"/>
    </source>
</evidence>
<feature type="compositionally biased region" description="Low complexity" evidence="5">
    <location>
        <begin position="539"/>
        <end position="551"/>
    </location>
</feature>
<dbReference type="EMBL" id="CAXITT010000072">
    <property type="protein sequence ID" value="CAL1530608.1"/>
    <property type="molecule type" value="Genomic_DNA"/>
</dbReference>
<dbReference type="CDD" id="cd00084">
    <property type="entry name" value="HMG-box_SF"/>
    <property type="match status" value="1"/>
</dbReference>
<feature type="region of interest" description="Disordered" evidence="5">
    <location>
        <begin position="400"/>
        <end position="566"/>
    </location>
</feature>
<dbReference type="InterPro" id="IPR036910">
    <property type="entry name" value="HMG_box_dom_sf"/>
</dbReference>
<comment type="subcellular location">
    <subcellularLocation>
        <location evidence="1">Nucleus</location>
    </subcellularLocation>
</comment>
<dbReference type="AlphaFoldDB" id="A0AAV2HB26"/>
<dbReference type="PANTHER" id="PTHR46318:SF3">
    <property type="entry name" value="UPSTREAM BINDING TRANSCRIPTION FACTOR"/>
    <property type="match status" value="1"/>
</dbReference>
<evidence type="ECO:0000256" key="1">
    <source>
        <dbReference type="ARBA" id="ARBA00004123"/>
    </source>
</evidence>
<feature type="DNA-binding region" description="HMG box" evidence="4">
    <location>
        <begin position="100"/>
        <end position="164"/>
    </location>
</feature>
<keyword evidence="2 4" id="KW-0238">DNA-binding</keyword>
<evidence type="ECO:0000256" key="2">
    <source>
        <dbReference type="ARBA" id="ARBA00023125"/>
    </source>
</evidence>
<feature type="compositionally biased region" description="Basic and acidic residues" evidence="5">
    <location>
        <begin position="457"/>
        <end position="470"/>
    </location>
</feature>
<feature type="domain" description="HMG box" evidence="6">
    <location>
        <begin position="100"/>
        <end position="164"/>
    </location>
</feature>
<dbReference type="SMART" id="SM00398">
    <property type="entry name" value="HMG"/>
    <property type="match status" value="3"/>
</dbReference>
<comment type="caution">
    <text evidence="7">The sequence shown here is derived from an EMBL/GenBank/DDBJ whole genome shotgun (WGS) entry which is preliminary data.</text>
</comment>
<protein>
    <recommendedName>
        <fullName evidence="6">HMG box domain-containing protein</fullName>
    </recommendedName>
</protein>
<dbReference type="Proteomes" id="UP001497497">
    <property type="component" value="Unassembled WGS sequence"/>
</dbReference>
<organism evidence="7 8">
    <name type="scientific">Lymnaea stagnalis</name>
    <name type="common">Great pond snail</name>
    <name type="synonym">Helix stagnalis</name>
    <dbReference type="NCBI Taxonomy" id="6523"/>
    <lineage>
        <taxon>Eukaryota</taxon>
        <taxon>Metazoa</taxon>
        <taxon>Spiralia</taxon>
        <taxon>Lophotrochozoa</taxon>
        <taxon>Mollusca</taxon>
        <taxon>Gastropoda</taxon>
        <taxon>Heterobranchia</taxon>
        <taxon>Euthyneura</taxon>
        <taxon>Panpulmonata</taxon>
        <taxon>Hygrophila</taxon>
        <taxon>Lymnaeoidea</taxon>
        <taxon>Lymnaeidae</taxon>
        <taxon>Lymnaea</taxon>
    </lineage>
</organism>
<dbReference type="GO" id="GO:0005634">
    <property type="term" value="C:nucleus"/>
    <property type="evidence" value="ECO:0007669"/>
    <property type="project" value="UniProtKB-SubCell"/>
</dbReference>
<evidence type="ECO:0000259" key="6">
    <source>
        <dbReference type="PROSITE" id="PS50118"/>
    </source>
</evidence>
<dbReference type="PANTHER" id="PTHR46318">
    <property type="entry name" value="UPSTREAM BINDING TRANSCRIPTION FACTOR"/>
    <property type="match status" value="1"/>
</dbReference>
<reference evidence="7 8" key="1">
    <citation type="submission" date="2024-04" db="EMBL/GenBank/DDBJ databases">
        <authorList>
            <consortium name="Genoscope - CEA"/>
            <person name="William W."/>
        </authorList>
    </citation>
    <scope>NUCLEOTIDE SEQUENCE [LARGE SCALE GENOMIC DNA]</scope>
</reference>
<feature type="compositionally biased region" description="Polar residues" evidence="5">
    <location>
        <begin position="434"/>
        <end position="443"/>
    </location>
</feature>
<dbReference type="InterPro" id="IPR051762">
    <property type="entry name" value="UBF1"/>
</dbReference>
<accession>A0AAV2HB26</accession>
<gene>
    <name evidence="7" type="ORF">GSLYS_00004733001</name>
</gene>
<sequence length="566" mass="64758">MEWSNEDKQLLLQKILQINGIDGTKSYKTFENSINWEALEVNGRTPEENKMMFHKLITKVRKYRTMKEIVTDAAQLITAGPSKTSTSKKNLIKEYPDFPTTKLQNAYALFVKKRFKKVQGMKFAERSALLSMEWKNLPESRKEKYRRKSLKLKEKLAEELKVFSLNHPEALLPSNSGNNTGRPTLPLPSRLYAESRVEKFKAKHPELNHLEAFKACLKKYEKLSDHRKLKWIIKGKDQMQEYEKDVESYRSSHHGSFKPQQFHLTKDEQRIFDESMGKPPAPAKNLYQYFCESKRSTVADKDFSEKSKVLSSLYHKLTEVELDNLETALRQEVQSYAEKYVEYYDSLSENDKQSQLNPIEAMRPYAKILTGAKLSRKPATLGPKDVTVYKQLQLSSLFSTSKKTKKASDESDEEIPPSQVSNGSIKKRKVQVEEMSNSETQEVGSPAKKKRVQASPLKEENEKSPEKPENDEINDSLLAAYVPKKSPKKQEKVDNSQLEAGVPRKTPKKEKNIDDDLSTLGLSKKTPKKDKANIKNYLQTSVSVSSSQVDTKSSKLKKAGGLNETL</sequence>
<dbReference type="GO" id="GO:0003677">
    <property type="term" value="F:DNA binding"/>
    <property type="evidence" value="ECO:0007669"/>
    <property type="project" value="UniProtKB-UniRule"/>
</dbReference>
<dbReference type="Gene3D" id="1.10.30.10">
    <property type="entry name" value="High mobility group box domain"/>
    <property type="match status" value="3"/>
</dbReference>
<evidence type="ECO:0000313" key="7">
    <source>
        <dbReference type="EMBL" id="CAL1530608.1"/>
    </source>
</evidence>
<dbReference type="Pfam" id="PF09011">
    <property type="entry name" value="HMG_box_2"/>
    <property type="match status" value="1"/>
</dbReference>
<dbReference type="InterPro" id="IPR009071">
    <property type="entry name" value="HMG_box_dom"/>
</dbReference>
<evidence type="ECO:0000256" key="5">
    <source>
        <dbReference type="SAM" id="MobiDB-lite"/>
    </source>
</evidence>
<dbReference type="SUPFAM" id="SSF47095">
    <property type="entry name" value="HMG-box"/>
    <property type="match status" value="3"/>
</dbReference>
<evidence type="ECO:0000256" key="4">
    <source>
        <dbReference type="PROSITE-ProRule" id="PRU00267"/>
    </source>
</evidence>
<proteinExistence type="predicted"/>
<keyword evidence="3 4" id="KW-0539">Nucleus</keyword>
<keyword evidence="8" id="KW-1185">Reference proteome</keyword>
<dbReference type="PROSITE" id="PS50118">
    <property type="entry name" value="HMG_BOX_2"/>
    <property type="match status" value="1"/>
</dbReference>